<accession>A0A917IDU1</accession>
<organism evidence="2 3">
    <name type="scientific">Microbacterium album</name>
    <dbReference type="NCBI Taxonomy" id="2053191"/>
    <lineage>
        <taxon>Bacteria</taxon>
        <taxon>Bacillati</taxon>
        <taxon>Actinomycetota</taxon>
        <taxon>Actinomycetes</taxon>
        <taxon>Micrococcales</taxon>
        <taxon>Microbacteriaceae</taxon>
        <taxon>Microbacterium</taxon>
    </lineage>
</organism>
<keyword evidence="1" id="KW-0812">Transmembrane</keyword>
<protein>
    <recommendedName>
        <fullName evidence="4">UDP-N-acetylmuramyl pentapeptide phosphotransferase</fullName>
    </recommendedName>
</protein>
<evidence type="ECO:0000313" key="3">
    <source>
        <dbReference type="Proteomes" id="UP000657592"/>
    </source>
</evidence>
<keyword evidence="3" id="KW-1185">Reference proteome</keyword>
<feature type="transmembrane region" description="Helical" evidence="1">
    <location>
        <begin position="24"/>
        <end position="45"/>
    </location>
</feature>
<dbReference type="AlphaFoldDB" id="A0A917IDU1"/>
<dbReference type="Proteomes" id="UP000657592">
    <property type="component" value="Unassembled WGS sequence"/>
</dbReference>
<keyword evidence="1" id="KW-0472">Membrane</keyword>
<keyword evidence="1" id="KW-1133">Transmembrane helix</keyword>
<gene>
    <name evidence="2" type="ORF">GCM10010921_09190</name>
</gene>
<evidence type="ECO:0000313" key="2">
    <source>
        <dbReference type="EMBL" id="GGH38551.1"/>
    </source>
</evidence>
<reference evidence="2" key="1">
    <citation type="journal article" date="2014" name="Int. J. Syst. Evol. Microbiol.">
        <title>Complete genome sequence of Corynebacterium casei LMG S-19264T (=DSM 44701T), isolated from a smear-ripened cheese.</title>
        <authorList>
            <consortium name="US DOE Joint Genome Institute (JGI-PGF)"/>
            <person name="Walter F."/>
            <person name="Albersmeier A."/>
            <person name="Kalinowski J."/>
            <person name="Ruckert C."/>
        </authorList>
    </citation>
    <scope>NUCLEOTIDE SEQUENCE</scope>
    <source>
        <strain evidence="2">CGMCC 1.15794</strain>
    </source>
</reference>
<comment type="caution">
    <text evidence="2">The sequence shown here is derived from an EMBL/GenBank/DDBJ whole genome shotgun (WGS) entry which is preliminary data.</text>
</comment>
<evidence type="ECO:0000256" key="1">
    <source>
        <dbReference type="SAM" id="Phobius"/>
    </source>
</evidence>
<dbReference type="EMBL" id="BMJY01000002">
    <property type="protein sequence ID" value="GGH38551.1"/>
    <property type="molecule type" value="Genomic_DNA"/>
</dbReference>
<proteinExistence type="predicted"/>
<sequence>MNDPARRPDVLLRVRRAPGQEPSAWWFIGAFVAFSGAVTALLSFVPG</sequence>
<name>A0A917IDU1_9MICO</name>
<evidence type="ECO:0008006" key="4">
    <source>
        <dbReference type="Google" id="ProtNLM"/>
    </source>
</evidence>
<reference evidence="2" key="2">
    <citation type="submission" date="2020-09" db="EMBL/GenBank/DDBJ databases">
        <authorList>
            <person name="Sun Q."/>
            <person name="Zhou Y."/>
        </authorList>
    </citation>
    <scope>NUCLEOTIDE SEQUENCE</scope>
    <source>
        <strain evidence="2">CGMCC 1.15794</strain>
    </source>
</reference>